<feature type="compositionally biased region" description="Low complexity" evidence="1">
    <location>
        <begin position="126"/>
        <end position="136"/>
    </location>
</feature>
<dbReference type="EMBL" id="JPDN02000018">
    <property type="protein sequence ID" value="PON25467.1"/>
    <property type="molecule type" value="Genomic_DNA"/>
</dbReference>
<evidence type="ECO:0000313" key="2">
    <source>
        <dbReference type="EMBL" id="PON25467.1"/>
    </source>
</evidence>
<dbReference type="PANTHER" id="PTHR46082:SF11">
    <property type="entry name" value="AAA+ ATPASE DOMAIN-CONTAINING PROTEIN-RELATED"/>
    <property type="match status" value="1"/>
</dbReference>
<feature type="region of interest" description="Disordered" evidence="1">
    <location>
        <begin position="113"/>
        <end position="138"/>
    </location>
</feature>
<organism evidence="2 3">
    <name type="scientific">Trichoderma gamsii</name>
    <dbReference type="NCBI Taxonomy" id="398673"/>
    <lineage>
        <taxon>Eukaryota</taxon>
        <taxon>Fungi</taxon>
        <taxon>Dikarya</taxon>
        <taxon>Ascomycota</taxon>
        <taxon>Pezizomycotina</taxon>
        <taxon>Sordariomycetes</taxon>
        <taxon>Hypocreomycetidae</taxon>
        <taxon>Hypocreales</taxon>
        <taxon>Hypocreaceae</taxon>
        <taxon>Trichoderma</taxon>
    </lineage>
</organism>
<proteinExistence type="predicted"/>
<accession>A0A2P4ZME6</accession>
<comment type="caution">
    <text evidence="2">The sequence shown here is derived from an EMBL/GenBank/DDBJ whole genome shotgun (WGS) entry which is preliminary data.</text>
</comment>
<dbReference type="RefSeq" id="XP_024405566.1">
    <property type="nucleotide sequence ID" value="XM_024549708.1"/>
</dbReference>
<feature type="region of interest" description="Disordered" evidence="1">
    <location>
        <begin position="974"/>
        <end position="1034"/>
    </location>
</feature>
<dbReference type="GeneID" id="29981036"/>
<dbReference type="InterPro" id="IPR035994">
    <property type="entry name" value="Nucleoside_phosphorylase_sf"/>
</dbReference>
<reference evidence="2 3" key="1">
    <citation type="journal article" date="2016" name="Genome Announc.">
        <title>Draft Whole-Genome Sequence of Trichoderma gamsii T6085, a Promising Biocontrol Agent of Fusarium Head Blight on Wheat.</title>
        <authorList>
            <person name="Baroncelli R."/>
            <person name="Zapparata A."/>
            <person name="Piaggeschi G."/>
            <person name="Sarrocco S."/>
            <person name="Vannacci G."/>
        </authorList>
    </citation>
    <scope>NUCLEOTIDE SEQUENCE [LARGE SCALE GENOMIC DNA]</scope>
    <source>
        <strain evidence="2 3">T6085</strain>
    </source>
</reference>
<protein>
    <submittedName>
        <fullName evidence="2">Uncharacterized protein</fullName>
    </submittedName>
</protein>
<feature type="compositionally biased region" description="Polar residues" evidence="1">
    <location>
        <begin position="1000"/>
        <end position="1022"/>
    </location>
</feature>
<dbReference type="InterPro" id="IPR053137">
    <property type="entry name" value="NLR-like"/>
</dbReference>
<dbReference type="GO" id="GO:0009116">
    <property type="term" value="P:nucleoside metabolic process"/>
    <property type="evidence" value="ECO:0007669"/>
    <property type="project" value="InterPro"/>
</dbReference>
<dbReference type="PANTHER" id="PTHR46082">
    <property type="entry name" value="ATP/GTP-BINDING PROTEIN-RELATED"/>
    <property type="match status" value="1"/>
</dbReference>
<feature type="region of interest" description="Disordered" evidence="1">
    <location>
        <begin position="154"/>
        <end position="174"/>
    </location>
</feature>
<dbReference type="Gene3D" id="3.40.50.1580">
    <property type="entry name" value="Nucleoside phosphorylase domain"/>
    <property type="match status" value="1"/>
</dbReference>
<keyword evidence="3" id="KW-1185">Reference proteome</keyword>
<gene>
    <name evidence="2" type="ORF">TGAM01_v205761</name>
</gene>
<feature type="compositionally biased region" description="Acidic residues" evidence="1">
    <location>
        <begin position="154"/>
        <end position="168"/>
    </location>
</feature>
<sequence>MAKRNDSAIFKTLSEILYDVDCSPIIDDAHYSSTCWAITKYGHRCGNRIRYREEDKLFRRLWSKLKTITECPDTDDFYDQLETFVALTHCKRHHRDRALNAFTAWKAKRQAALDSPPFPSSANETSNNQQDDNSSNILHDRTSIYFADSISIEDEAEEETSTSSDDSDESSHPDKIIVNDHMSELVERAAIDKESFPHSDESSDHGERTDLGDNASDYRADERRQSYTKLEIEEAARKSLTLKEQKSVRELEQKLEQKAYRVHSLFGELTKALDISFEQAVASQEKVGDSPTDETFGKSLDMTQEVQTNIIAPPPTDSGYGSTSATESKPGLSMRHTDVEQPTQATLDQDMDDTATEYSDESRSTFSKKQGFVRELAIELFKAVSSSNATEIIPARVSTILPELLQAFALKVGYGAKTQMHRDVMAFVYRYRRDIATEFTDMSFKKDLDDSTEDKRTAEGMSWQDRTSLWFEKTSFEASPEEPAQLAVGDGEAVDENLADEDEELPDSWLTAYQTFLTSNSEYEELLARLQREFHLVPAKPNIMGEIRKTIMSSLPSPQKMSRKISPPSCRAWFQVNWDIVDFFTTQGYVKEPYDAFEGVITITGTCQDAQAATYSEGSAGVHHPVTHSRLPKPHPNCALYGVRALEGKLILNGPEFVIGAKDTPEHIPRKGNIRRLKWMSTKFVLLWDERDKRGWLINGTTALLHIVRAFLSHAKEDNFKSAFQFNDEDLQEAKVPFTADSAIAVLLNPANRRLKLYEEDEGDDDEYLLKTQIDHFYNILEQLMEYQADIAGLNGSKLGNSPRKFLEGWDFEDMAKECPTIYPRVATIGDAGKGWVDFVRAIHAVTIVGRGFGDIIRPTGRDHCDSWATLPTKRYYIASCVSDLDRLLKEAGSHQDGHELLCDNLIYHAPASVYRPCQCRVTPGRKHCEPVRTLIPSAMSTAIPFRKSATKLQELGAVILGYSSHFPLIWGDTGPPERGELPETEPSPKTIEEDVDSGFGSNTTVSEIENHSFFQPNSETESSVKPEELQSPAAKKALPNVTISIEQKIHTRNQYTVGIICPLPKELMAVRALFDYRHPKLATISGDSNHYALGIMEGHWVVATCLPSGEYGTNAAASVASSMICNFPSIRFCLLVGIGGGVPSEKRDVRLGDVVVSQPTGTNSGVLQYDLGKEEDGDRFRLVGSLQRPPRVLTKAIGFLRSEPLAGRLEKCLSKVIDCLPTYKHPGQELDVPTQATCASCNSWQWLLGSCSHIRQRLPRTTTMPTIHYGLVASGNRVIKDKEFRNRLARDHDILCFEMEAAGVINTVDCLVIRGICDYCDAQKNDVWQEYAAAAAAAYAKLLLGVVTEVEQHGNAS</sequence>
<feature type="region of interest" description="Disordered" evidence="1">
    <location>
        <begin position="192"/>
        <end position="222"/>
    </location>
</feature>
<dbReference type="Proteomes" id="UP000054821">
    <property type="component" value="Unassembled WGS sequence"/>
</dbReference>
<dbReference type="GO" id="GO:0003824">
    <property type="term" value="F:catalytic activity"/>
    <property type="evidence" value="ECO:0007669"/>
    <property type="project" value="InterPro"/>
</dbReference>
<feature type="region of interest" description="Disordered" evidence="1">
    <location>
        <begin position="311"/>
        <end position="345"/>
    </location>
</feature>
<name>A0A2P4ZME6_9HYPO</name>
<evidence type="ECO:0000256" key="1">
    <source>
        <dbReference type="SAM" id="MobiDB-lite"/>
    </source>
</evidence>
<dbReference type="SUPFAM" id="SSF53167">
    <property type="entry name" value="Purine and uridine phosphorylases"/>
    <property type="match status" value="1"/>
</dbReference>
<evidence type="ECO:0000313" key="3">
    <source>
        <dbReference type="Proteomes" id="UP000054821"/>
    </source>
</evidence>
<dbReference type="STRING" id="398673.A0A2P4ZME6"/>